<evidence type="ECO:0000256" key="11">
    <source>
        <dbReference type="PROSITE-ProRule" id="PRU10141"/>
    </source>
</evidence>
<dbReference type="SUPFAM" id="SSF103243">
    <property type="entry name" value="KA1-like"/>
    <property type="match status" value="1"/>
</dbReference>
<dbReference type="AlphaFoldDB" id="A0A0F7UYG0"/>
<dbReference type="CDD" id="cd12122">
    <property type="entry name" value="AMPKA_C"/>
    <property type="match status" value="1"/>
</dbReference>
<feature type="compositionally biased region" description="Low complexity" evidence="12">
    <location>
        <begin position="545"/>
        <end position="564"/>
    </location>
</feature>
<feature type="region of interest" description="Disordered" evidence="12">
    <location>
        <begin position="450"/>
        <end position="473"/>
    </location>
</feature>
<dbReference type="PANTHER" id="PTHR24346:SF82">
    <property type="entry name" value="KP78A-RELATED"/>
    <property type="match status" value="1"/>
</dbReference>
<feature type="compositionally biased region" description="Basic and acidic residues" evidence="12">
    <location>
        <begin position="565"/>
        <end position="577"/>
    </location>
</feature>
<dbReference type="PaxDb" id="5811-TGME49_033900"/>
<evidence type="ECO:0000313" key="15">
    <source>
        <dbReference type="EMBL" id="ESS36077.1"/>
    </source>
</evidence>
<evidence type="ECO:0000256" key="6">
    <source>
        <dbReference type="ARBA" id="ARBA00022741"/>
    </source>
</evidence>
<dbReference type="EMBL" id="AAYL02000016">
    <property type="protein sequence ID" value="ESS36077.1"/>
    <property type="molecule type" value="Genomic_DNA"/>
</dbReference>
<evidence type="ECO:0000256" key="10">
    <source>
        <dbReference type="ARBA" id="ARBA00048679"/>
    </source>
</evidence>
<feature type="domain" description="Protein kinase" evidence="13">
    <location>
        <begin position="65"/>
        <end position="317"/>
    </location>
</feature>
<dbReference type="EMBL" id="LN714498">
    <property type="protein sequence ID" value="CEL75036.1"/>
    <property type="molecule type" value="Genomic_DNA"/>
</dbReference>
<keyword evidence="7 14" id="KW-0418">Kinase</keyword>
<dbReference type="InterPro" id="IPR000719">
    <property type="entry name" value="Prot_kinase_dom"/>
</dbReference>
<dbReference type="PANTHER" id="PTHR24346">
    <property type="entry name" value="MAP/MICROTUBULE AFFINITY-REGULATING KINASE"/>
    <property type="match status" value="1"/>
</dbReference>
<evidence type="ECO:0000256" key="5">
    <source>
        <dbReference type="ARBA" id="ARBA00022679"/>
    </source>
</evidence>
<evidence type="ECO:0000256" key="1">
    <source>
        <dbReference type="ARBA" id="ARBA00004496"/>
    </source>
</evidence>
<reference evidence="15" key="1">
    <citation type="submission" date="2007-03" db="EMBL/GenBank/DDBJ databases">
        <authorList>
            <person name="Paulsen I."/>
        </authorList>
    </citation>
    <scope>NUCLEOTIDE SEQUENCE</scope>
    <source>
        <strain evidence="15">VEG</strain>
    </source>
</reference>
<keyword evidence="6 11" id="KW-0547">Nucleotide-binding</keyword>
<keyword evidence="16" id="KW-1185">Reference proteome</keyword>
<protein>
    <recommendedName>
        <fullName evidence="2">non-specific serine/threonine protein kinase</fullName>
        <ecNumber evidence="2">2.7.11.1</ecNumber>
    </recommendedName>
</protein>
<dbReference type="VEuPathDB" id="ToxoDB:TGVEG_233905"/>
<dbReference type="GO" id="GO:0005737">
    <property type="term" value="C:cytoplasm"/>
    <property type="evidence" value="ECO:0007669"/>
    <property type="project" value="UniProtKB-SubCell"/>
</dbReference>
<feature type="region of interest" description="Disordered" evidence="12">
    <location>
        <begin position="545"/>
        <end position="577"/>
    </location>
</feature>
<dbReference type="PROSITE" id="PS00107">
    <property type="entry name" value="PROTEIN_KINASE_ATP"/>
    <property type="match status" value="1"/>
</dbReference>
<comment type="catalytic activity">
    <reaction evidence="10">
        <text>L-seryl-[protein] + ATP = O-phospho-L-seryl-[protein] + ADP + H(+)</text>
        <dbReference type="Rhea" id="RHEA:17989"/>
        <dbReference type="Rhea" id="RHEA-COMP:9863"/>
        <dbReference type="Rhea" id="RHEA-COMP:11604"/>
        <dbReference type="ChEBI" id="CHEBI:15378"/>
        <dbReference type="ChEBI" id="CHEBI:29999"/>
        <dbReference type="ChEBI" id="CHEBI:30616"/>
        <dbReference type="ChEBI" id="CHEBI:83421"/>
        <dbReference type="ChEBI" id="CHEBI:456216"/>
        <dbReference type="EC" id="2.7.11.1"/>
    </reaction>
</comment>
<dbReference type="PROSITE" id="PS00108">
    <property type="entry name" value="PROTEIN_KINASE_ST"/>
    <property type="match status" value="1"/>
</dbReference>
<evidence type="ECO:0000256" key="8">
    <source>
        <dbReference type="ARBA" id="ARBA00022840"/>
    </source>
</evidence>
<dbReference type="SUPFAM" id="SSF56112">
    <property type="entry name" value="Protein kinase-like (PK-like)"/>
    <property type="match status" value="1"/>
</dbReference>
<dbReference type="eggNOG" id="KOG0583">
    <property type="taxonomic scope" value="Eukaryota"/>
</dbReference>
<dbReference type="EC" id="2.7.11.1" evidence="2"/>
<dbReference type="GO" id="GO:0005524">
    <property type="term" value="F:ATP binding"/>
    <property type="evidence" value="ECO:0007669"/>
    <property type="project" value="UniProtKB-UniRule"/>
</dbReference>
<dbReference type="STRING" id="432359.A0A0F7UYG0"/>
<gene>
    <name evidence="14" type="ORF">BN1205_021620</name>
    <name evidence="15" type="ORF">TGVEG_233905</name>
</gene>
<evidence type="ECO:0000313" key="14">
    <source>
        <dbReference type="EMBL" id="CEL75036.1"/>
    </source>
</evidence>
<organism evidence="14">
    <name type="scientific">Toxoplasma gondii (strain ATCC 50861 / VEG)</name>
    <dbReference type="NCBI Taxonomy" id="432359"/>
    <lineage>
        <taxon>Eukaryota</taxon>
        <taxon>Sar</taxon>
        <taxon>Alveolata</taxon>
        <taxon>Apicomplexa</taxon>
        <taxon>Conoidasida</taxon>
        <taxon>Coccidia</taxon>
        <taxon>Eucoccidiorida</taxon>
        <taxon>Eimeriorina</taxon>
        <taxon>Sarcocystidae</taxon>
        <taxon>Toxoplasma</taxon>
    </lineage>
</organism>
<keyword evidence="8 11" id="KW-0067">ATP-binding</keyword>
<reference evidence="15" key="3">
    <citation type="submission" date="2013-08" db="EMBL/GenBank/DDBJ databases">
        <authorList>
            <person name="Sibley D."/>
            <person name="Venepally P."/>
            <person name="Karamycheva S."/>
            <person name="Hadjithomas M."/>
            <person name="Khan A."/>
            <person name="Brunk B."/>
            <person name="Roos D."/>
            <person name="Caler E."/>
            <person name="Lorenzi H."/>
        </authorList>
    </citation>
    <scope>NUCLEOTIDE SEQUENCE</scope>
    <source>
        <strain evidence="15">VEG</strain>
    </source>
</reference>
<keyword evidence="4" id="KW-0723">Serine/threonine-protein kinase</keyword>
<dbReference type="PROSITE" id="PS50011">
    <property type="entry name" value="PROTEIN_KINASE_DOM"/>
    <property type="match status" value="1"/>
</dbReference>
<feature type="compositionally biased region" description="Basic and acidic residues" evidence="12">
    <location>
        <begin position="691"/>
        <end position="730"/>
    </location>
</feature>
<reference evidence="14" key="4">
    <citation type="journal article" date="2015" name="PLoS ONE">
        <title>Comprehensive Evaluation of Toxoplasma gondii VEG and Neospora caninum LIV Genomes with Tachyzoite Stage Transcriptome and Proteome Defines Novel Transcript Features.</title>
        <authorList>
            <person name="Ramaprasad A."/>
            <person name="Mourier T."/>
            <person name="Naeem R."/>
            <person name="Malas T.B."/>
            <person name="Moussa E."/>
            <person name="Panigrahi A."/>
            <person name="Vermont S.J."/>
            <person name="Otto T.D."/>
            <person name="Wastling J."/>
            <person name="Pain A."/>
        </authorList>
    </citation>
    <scope>NUCLEOTIDE SEQUENCE</scope>
    <source>
        <strain evidence="14">VEG</strain>
    </source>
</reference>
<dbReference type="CDD" id="cd14079">
    <property type="entry name" value="STKc_AMPK_alpha"/>
    <property type="match status" value="1"/>
</dbReference>
<evidence type="ECO:0000259" key="13">
    <source>
        <dbReference type="PROSITE" id="PS50011"/>
    </source>
</evidence>
<evidence type="ECO:0000256" key="12">
    <source>
        <dbReference type="SAM" id="MobiDB-lite"/>
    </source>
</evidence>
<dbReference type="Gene3D" id="1.10.510.10">
    <property type="entry name" value="Transferase(Phosphotransferase) domain 1"/>
    <property type="match status" value="1"/>
</dbReference>
<keyword evidence="5 15" id="KW-0808">Transferase</keyword>
<dbReference type="InterPro" id="IPR008271">
    <property type="entry name" value="Ser/Thr_kinase_AS"/>
</dbReference>
<evidence type="ECO:0000256" key="7">
    <source>
        <dbReference type="ARBA" id="ARBA00022777"/>
    </source>
</evidence>
<feature type="region of interest" description="Disordered" evidence="12">
    <location>
        <begin position="641"/>
        <end position="764"/>
    </location>
</feature>
<dbReference type="FunFam" id="3.30.200.20:FF:000003">
    <property type="entry name" value="Non-specific serine/threonine protein kinase"/>
    <property type="match status" value="1"/>
</dbReference>
<dbReference type="Pfam" id="PF00069">
    <property type="entry name" value="Pkinase"/>
    <property type="match status" value="1"/>
</dbReference>
<dbReference type="OrthoDB" id="193931at2759"/>
<dbReference type="OMA" id="EGLWIIS"/>
<accession>A0A0F7UYG0</accession>
<dbReference type="InterPro" id="IPR017441">
    <property type="entry name" value="Protein_kinase_ATP_BS"/>
</dbReference>
<dbReference type="FunFam" id="1.10.510.10:FF:001222">
    <property type="entry name" value="Serine/threonine-protein kinase ppk25"/>
    <property type="match status" value="1"/>
</dbReference>
<evidence type="ECO:0000256" key="3">
    <source>
        <dbReference type="ARBA" id="ARBA00022490"/>
    </source>
</evidence>
<feature type="binding site" evidence="11">
    <location>
        <position position="94"/>
    </location>
    <ligand>
        <name>ATP</name>
        <dbReference type="ChEBI" id="CHEBI:30616"/>
    </ligand>
</feature>
<sequence length="764" mass="82207">MCTPAWPGVSPLCASSPSMPSASSSAPPCLAAAVAAAAAANQNAAAAAVAAAATGGITGTTIGPYRLGSTLGVGTFGKVKLGYHNVTGQKVAVKIINKAKMEMMEMYEKIRREINILQCLHHPHVIRLYELIDTPTDIFMVMEYVQGGELFDHIVQKSRLPEHEARRFFQQIVSGVDYCHRHMICHRDLKPENVLLDTNMNVKVGDFGLSNFMRDGDFLKTSCGSPNYASPEVVSGKAYAGPEVDVWSCGVILYALLCGSLPFDDEHVPNLFKKIKHGNFILPGHLSEASRNLIVRMLVVDPAKRISLSEIRQHPWFTESLPAYLQSCYLGSPLLTRVDPLIVLQMKKLGYDVDEKNLNTFTAVGTFPTRETVAYQLLADRRAKQSSFSNMVEVFCKDSPHVFAPEYQQLAASLSSSDPAPVFPQSGSPGAPFSSGSAMFPSQGFFAPSTQSSTGTMATGASSPSQSPGHPMGSLNMNLHDYFSPGPLGCLASGVSTLRWRLGVEAAFDAPILITAILNTLKACDYEWLMLSPYKVRCRPVKHSVGSSGVSPWRSRSSSVSSSLRSEDKDGCRKREEEMIHAAPSPAALVEGVILTINLYKLSPGLYIVDVQLFDGATMPSMSEGLWIISAIYSALSQLQQQHQKHTKSPSSGAAEGRPSSTAPAPSSPPYPTSPSPLPSAGTSSGPPHGSPKDPSRSPGRSENERSSRADRQHAVSDDTQQWRRCEDTRRGRKPHSSSGALAPSPPPRPIVVNASEGIDTGGL</sequence>
<keyword evidence="3" id="KW-0963">Cytoplasm</keyword>
<dbReference type="SMART" id="SM00220">
    <property type="entry name" value="S_TKc"/>
    <property type="match status" value="1"/>
</dbReference>
<evidence type="ECO:0000256" key="2">
    <source>
        <dbReference type="ARBA" id="ARBA00012513"/>
    </source>
</evidence>
<dbReference type="InterPro" id="IPR011009">
    <property type="entry name" value="Kinase-like_dom_sf"/>
</dbReference>
<evidence type="ECO:0000313" key="16">
    <source>
        <dbReference type="Proteomes" id="UP000002226"/>
    </source>
</evidence>
<evidence type="ECO:0000256" key="9">
    <source>
        <dbReference type="ARBA" id="ARBA00047899"/>
    </source>
</evidence>
<comment type="subcellular location">
    <subcellularLocation>
        <location evidence="1">Cytoplasm</location>
    </subcellularLocation>
</comment>
<name>A0A0F7UYG0_TOXGV</name>
<reference evidence="16" key="2">
    <citation type="submission" date="2008-03" db="EMBL/GenBank/DDBJ databases">
        <title>Annotation of Toxoplasma gondii VEG.</title>
        <authorList>
            <person name="Lorenzi H."/>
            <person name="Inman J."/>
            <person name="Amedeo P."/>
            <person name="Brunk B."/>
            <person name="Roos D."/>
            <person name="Caler E."/>
        </authorList>
    </citation>
    <scope>NUCLEOTIDE SEQUENCE [LARGE SCALE GENOMIC DNA]</scope>
    <source>
        <strain evidence="16">ATCC 50861 / VEG</strain>
    </source>
</reference>
<dbReference type="Gene3D" id="3.30.310.80">
    <property type="entry name" value="Kinase associated domain 1, KA1"/>
    <property type="match status" value="1"/>
</dbReference>
<dbReference type="GO" id="GO:0035556">
    <property type="term" value="P:intracellular signal transduction"/>
    <property type="evidence" value="ECO:0007669"/>
    <property type="project" value="TreeGrafter"/>
</dbReference>
<dbReference type="Proteomes" id="UP000002226">
    <property type="component" value="Unassembled WGS sequence"/>
</dbReference>
<dbReference type="InterPro" id="IPR028375">
    <property type="entry name" value="KA1/Ssp2_C"/>
</dbReference>
<evidence type="ECO:0000256" key="4">
    <source>
        <dbReference type="ARBA" id="ARBA00022527"/>
    </source>
</evidence>
<dbReference type="GO" id="GO:0004674">
    <property type="term" value="F:protein serine/threonine kinase activity"/>
    <property type="evidence" value="ECO:0007669"/>
    <property type="project" value="UniProtKB-KW"/>
</dbReference>
<proteinExistence type="predicted"/>
<feature type="compositionally biased region" description="Low complexity" evidence="12">
    <location>
        <begin position="450"/>
        <end position="465"/>
    </location>
</feature>
<comment type="catalytic activity">
    <reaction evidence="9">
        <text>L-threonyl-[protein] + ATP = O-phospho-L-threonyl-[protein] + ADP + H(+)</text>
        <dbReference type="Rhea" id="RHEA:46608"/>
        <dbReference type="Rhea" id="RHEA-COMP:11060"/>
        <dbReference type="Rhea" id="RHEA-COMP:11605"/>
        <dbReference type="ChEBI" id="CHEBI:15378"/>
        <dbReference type="ChEBI" id="CHEBI:30013"/>
        <dbReference type="ChEBI" id="CHEBI:30616"/>
        <dbReference type="ChEBI" id="CHEBI:61977"/>
        <dbReference type="ChEBI" id="CHEBI:456216"/>
        <dbReference type="EC" id="2.7.11.1"/>
    </reaction>
</comment>
<feature type="compositionally biased region" description="Pro residues" evidence="12">
    <location>
        <begin position="666"/>
        <end position="678"/>
    </location>
</feature>